<feature type="region of interest" description="Disordered" evidence="20">
    <location>
        <begin position="386"/>
        <end position="432"/>
    </location>
</feature>
<dbReference type="GO" id="GO:0030316">
    <property type="term" value="P:osteoclast differentiation"/>
    <property type="evidence" value="ECO:0007669"/>
    <property type="project" value="UniProtKB-ARBA"/>
</dbReference>
<feature type="region of interest" description="Disordered" evidence="20">
    <location>
        <begin position="951"/>
        <end position="983"/>
    </location>
</feature>
<feature type="compositionally biased region" description="Low complexity" evidence="20">
    <location>
        <begin position="87"/>
        <end position="102"/>
    </location>
</feature>
<evidence type="ECO:0000256" key="12">
    <source>
        <dbReference type="ARBA" id="ARBA00023030"/>
    </source>
</evidence>
<keyword evidence="10" id="KW-0654">Proteoglycan</keyword>
<dbReference type="GO" id="GO:0006954">
    <property type="term" value="P:inflammatory response"/>
    <property type="evidence" value="ECO:0007669"/>
    <property type="project" value="UniProtKB-KW"/>
</dbReference>
<dbReference type="GO" id="GO:0042802">
    <property type="term" value="F:identical protein binding"/>
    <property type="evidence" value="ECO:0007669"/>
    <property type="project" value="UniProtKB-ARBA"/>
</dbReference>
<dbReference type="Pfam" id="PF05337">
    <property type="entry name" value="CSF-1"/>
    <property type="match status" value="1"/>
</dbReference>
<feature type="compositionally biased region" description="Gly residues" evidence="20">
    <location>
        <begin position="171"/>
        <end position="183"/>
    </location>
</feature>
<keyword evidence="16" id="KW-0395">Inflammatory response</keyword>
<evidence type="ECO:0000313" key="23">
    <source>
        <dbReference type="Proteomes" id="UP000694429"/>
    </source>
</evidence>
<keyword evidence="15" id="KW-0325">Glycoprotein</keyword>
<keyword evidence="13 21" id="KW-0472">Membrane</keyword>
<keyword evidence="11 21" id="KW-1133">Transmembrane helix</keyword>
<dbReference type="GO" id="GO:0005125">
    <property type="term" value="F:cytokine activity"/>
    <property type="evidence" value="ECO:0007669"/>
    <property type="project" value="UniProtKB-KW"/>
</dbReference>
<evidence type="ECO:0000256" key="17">
    <source>
        <dbReference type="ARBA" id="ARBA00059895"/>
    </source>
</evidence>
<feature type="compositionally biased region" description="Gly residues" evidence="20">
    <location>
        <begin position="222"/>
        <end position="266"/>
    </location>
</feature>
<evidence type="ECO:0000256" key="16">
    <source>
        <dbReference type="ARBA" id="ARBA00023198"/>
    </source>
</evidence>
<feature type="compositionally biased region" description="Basic and acidic residues" evidence="20">
    <location>
        <begin position="158"/>
        <end position="168"/>
    </location>
</feature>
<comment type="subcellular location">
    <subcellularLocation>
        <location evidence="2">Cell membrane</location>
        <topology evidence="2">Single-pass type I membrane protein</topology>
    </subcellularLocation>
    <subcellularLocation>
        <location evidence="1">Secreted</location>
        <location evidence="1">Extracellular space</location>
    </subcellularLocation>
</comment>
<dbReference type="GO" id="GO:0045087">
    <property type="term" value="P:innate immune response"/>
    <property type="evidence" value="ECO:0007669"/>
    <property type="project" value="UniProtKB-KW"/>
</dbReference>
<evidence type="ECO:0000256" key="2">
    <source>
        <dbReference type="ARBA" id="ARBA00004251"/>
    </source>
</evidence>
<dbReference type="GO" id="GO:0030225">
    <property type="term" value="P:macrophage differentiation"/>
    <property type="evidence" value="ECO:0007669"/>
    <property type="project" value="UniProtKB-ARBA"/>
</dbReference>
<organism evidence="22 23">
    <name type="scientific">Canis lupus familiaris</name>
    <name type="common">Dog</name>
    <name type="synonym">Canis familiaris</name>
    <dbReference type="NCBI Taxonomy" id="9615"/>
    <lineage>
        <taxon>Eukaryota</taxon>
        <taxon>Metazoa</taxon>
        <taxon>Chordata</taxon>
        <taxon>Craniata</taxon>
        <taxon>Vertebrata</taxon>
        <taxon>Euteleostomi</taxon>
        <taxon>Mammalia</taxon>
        <taxon>Eutheria</taxon>
        <taxon>Laurasiatheria</taxon>
        <taxon>Carnivora</taxon>
        <taxon>Caniformia</taxon>
        <taxon>Canidae</taxon>
        <taxon>Canis</taxon>
    </lineage>
</organism>
<feature type="compositionally biased region" description="Gly residues" evidence="20">
    <location>
        <begin position="19"/>
        <end position="28"/>
    </location>
</feature>
<feature type="compositionally biased region" description="Gly residues" evidence="20">
    <location>
        <begin position="289"/>
        <end position="313"/>
    </location>
</feature>
<dbReference type="InterPro" id="IPR008001">
    <property type="entry name" value="MCSF-1"/>
</dbReference>
<comment type="function">
    <text evidence="17">Cytokine that plays an essential role in the regulation of survival, proliferation and differentiation of hematopoietic precursor cells, especially mononuclear phagocytes, such as macrophages and monocytes. Promotes the release of pro-inflammatory chemokines, and thereby plays an important role in innate immunity and in inflammatory processes. Plays an important role in the regulation of osteoclast proliferation and differentiation, the regulation of bone resorption, and is required for normal bone development. Required for normal male and female fertility. Promotes reorganization of the actin cytoskeleton, regulates formation of membrane ruffles, cell adhesion and cell migration. Plays a role in lipoprotein clearance.</text>
</comment>
<keyword evidence="3" id="KW-1003">Cell membrane</keyword>
<feature type="region of interest" description="Disordered" evidence="20">
    <location>
        <begin position="140"/>
        <end position="313"/>
    </location>
</feature>
<keyword evidence="7 21" id="KW-0812">Transmembrane</keyword>
<keyword evidence="12" id="KW-0339">Growth factor</keyword>
<evidence type="ECO:0000256" key="4">
    <source>
        <dbReference type="ARBA" id="ARBA00022514"/>
    </source>
</evidence>
<evidence type="ECO:0000256" key="1">
    <source>
        <dbReference type="ARBA" id="ARBA00004239"/>
    </source>
</evidence>
<reference evidence="22" key="2">
    <citation type="submission" date="2025-08" db="UniProtKB">
        <authorList>
            <consortium name="Ensembl"/>
        </authorList>
    </citation>
    <scope>IDENTIFICATION</scope>
</reference>
<dbReference type="Gene3D" id="1.20.1250.10">
    <property type="match status" value="1"/>
</dbReference>
<reference evidence="22" key="1">
    <citation type="submission" date="2019-03" db="EMBL/GenBank/DDBJ databases">
        <authorList>
            <person name="Warren W.C."/>
            <person name="Johnson G.S."/>
        </authorList>
    </citation>
    <scope>NUCLEOTIDE SEQUENCE [LARGE SCALE GENOMIC DNA]</scope>
    <source>
        <strain evidence="22">Basenji</strain>
    </source>
</reference>
<dbReference type="GO" id="GO:0002687">
    <property type="term" value="P:positive regulation of leukocyte migration"/>
    <property type="evidence" value="ECO:0007669"/>
    <property type="project" value="UniProtKB-ARBA"/>
</dbReference>
<dbReference type="Ensembl" id="ENSCAFT00030026524.1">
    <property type="protein sequence ID" value="ENSCAFP00030023150.1"/>
    <property type="gene ID" value="ENSCAFG00030014329.1"/>
</dbReference>
<feature type="region of interest" description="Disordered" evidence="20">
    <location>
        <begin position="647"/>
        <end position="920"/>
    </location>
</feature>
<feature type="compositionally biased region" description="Low complexity" evidence="20">
    <location>
        <begin position="881"/>
        <end position="897"/>
    </location>
</feature>
<evidence type="ECO:0000256" key="10">
    <source>
        <dbReference type="ARBA" id="ARBA00022974"/>
    </source>
</evidence>
<feature type="compositionally biased region" description="Low complexity" evidence="20">
    <location>
        <begin position="386"/>
        <end position="395"/>
    </location>
</feature>
<dbReference type="SUPFAM" id="SSF47266">
    <property type="entry name" value="4-helical cytokines"/>
    <property type="match status" value="1"/>
</dbReference>
<keyword evidence="14" id="KW-1015">Disulfide bond</keyword>
<dbReference type="AlphaFoldDB" id="A0A8C0NBF9"/>
<dbReference type="GO" id="GO:0005886">
    <property type="term" value="C:plasma membrane"/>
    <property type="evidence" value="ECO:0007669"/>
    <property type="project" value="UniProtKB-SubCell"/>
</dbReference>
<dbReference type="FunFam" id="1.20.1250.10:FF:000010">
    <property type="entry name" value="Macrophage colony-stimulating factor 1"/>
    <property type="match status" value="1"/>
</dbReference>
<dbReference type="Proteomes" id="UP000694429">
    <property type="component" value="Chromosome 6"/>
</dbReference>
<name>A0A8C0NBF9_CANLF</name>
<keyword evidence="9" id="KW-0391">Immunity</keyword>
<dbReference type="PANTHER" id="PTHR10058:SF0">
    <property type="entry name" value="MACROPHAGE COLONY-STIMULATING FACTOR 1"/>
    <property type="match status" value="1"/>
</dbReference>
<feature type="compositionally biased region" description="Low complexity" evidence="20">
    <location>
        <begin position="771"/>
        <end position="782"/>
    </location>
</feature>
<proteinExistence type="predicted"/>
<evidence type="ECO:0000256" key="14">
    <source>
        <dbReference type="ARBA" id="ARBA00023157"/>
    </source>
</evidence>
<evidence type="ECO:0000313" key="22">
    <source>
        <dbReference type="Ensembl" id="ENSCAFP00030023150.1"/>
    </source>
</evidence>
<sequence length="983" mass="102678">MHFQKHGWKSRAQVPITPGSGGQEGAGGSASVCITRSAGQAPGVSPGTEQRLPAQCHGRGPSPPAGSRVPRVPCPGRSVSRGRRAAGGRSCFRPRPQAPPGAAAAARLGRLGRPRLQPSPLLSAHRPLGFGNFQAWRESPSRGVLGRERASAGSAWRARKEGKGEPRLRAGGAGGGWGSGMGEGGREGGGRAGRGPRGWGRRGTGAGGRRGTGGRARRGTRGKGGWGQGAGWREGEGGRGGGGGGLWGGRVRGGGPRGRGARGAGWRGASPLAEAGRGARRAGAARSAGPGGGAAGRRGGGGAGRRGGAGRGGGAPECVCVGCAAVRARVCVCARARVGVCVSVWRLSKVISHKPHAPRVRLKGCAEEPAAERGHWKVKVAWAPGAAAPRTPGRQRGPRPGRGLLGGSERTSRGGRRAGRDPAARMTARGAAGRCPPTTWLMPLLLLVSLLASRSTTEEVSEHCSHMIGNGHLQFLQQLIDSQMETSCQIAFEFVDQELLKDPVCYLKKAFVLMQDIMEDTMRFKDNTPNANVIVKLQELSLRLKSCFTKDYEEQDKACVRTFYETPLQLLEKIKNVFNETKNLLKKDWNIFSKNCNNSFAKCSSQDVVTKPDCNCLYPTATPSSDLASVSPQQPLAPSMAPMAGLTWANSEGTEGSSLLPSEQPLRTVDLDPDSAKQRPPRSTCQSFDSPEPPGVEASPAGDSLQALPSVRAPVPGMEDVLDSALGTNWTLEEASGEASEGPAPQGAELSPSRLGGGRGQAQTTARPGDLSSASFLLSYSAGGRQPGDVPGLPPPTAGPARPAGPAQSRTPERTERPSAAPGDHQKPGPARTPPRPPRGLSSPAARSEQPGLPRRLSWGRALPLGDVEGRRSTRGRRSPAQPEGGQASEGAAGALAHSNAIPLTDAGHEKQQEGPSGPQLPRFAFRLLVPSVILVLLAVGGLLLYRRRRRSHREPQAADSPVEQPEGSPLTQDEERQVELPV</sequence>
<evidence type="ECO:0000256" key="13">
    <source>
        <dbReference type="ARBA" id="ARBA00023136"/>
    </source>
</evidence>
<dbReference type="GO" id="GO:0005615">
    <property type="term" value="C:extracellular space"/>
    <property type="evidence" value="ECO:0007669"/>
    <property type="project" value="UniProtKB-KW"/>
</dbReference>
<evidence type="ECO:0000256" key="20">
    <source>
        <dbReference type="SAM" id="MobiDB-lite"/>
    </source>
</evidence>
<keyword evidence="5" id="KW-0964">Secreted</keyword>
<feature type="region of interest" description="Disordered" evidence="20">
    <location>
        <begin position="1"/>
        <end position="102"/>
    </location>
</feature>
<evidence type="ECO:0000256" key="9">
    <source>
        <dbReference type="ARBA" id="ARBA00022859"/>
    </source>
</evidence>
<evidence type="ECO:0000256" key="5">
    <source>
        <dbReference type="ARBA" id="ARBA00022525"/>
    </source>
</evidence>
<protein>
    <recommendedName>
        <fullName evidence="18">Macrophage colony-stimulating factor 1</fullName>
    </recommendedName>
    <alternativeName>
        <fullName evidence="19">Proteoglycan macrophage colony-stimulating factor</fullName>
    </alternativeName>
</protein>
<keyword evidence="8" id="KW-0732">Signal</keyword>
<evidence type="ECO:0000256" key="21">
    <source>
        <dbReference type="SAM" id="Phobius"/>
    </source>
</evidence>
<evidence type="ECO:0000256" key="19">
    <source>
        <dbReference type="ARBA" id="ARBA00075266"/>
    </source>
</evidence>
<keyword evidence="6" id="KW-0399">Innate immunity</keyword>
<evidence type="ECO:0000256" key="11">
    <source>
        <dbReference type="ARBA" id="ARBA00022989"/>
    </source>
</evidence>
<feature type="compositionally biased region" description="Low complexity" evidence="20">
    <location>
        <begin position="733"/>
        <end position="745"/>
    </location>
</feature>
<feature type="compositionally biased region" description="Gly residues" evidence="20">
    <location>
        <begin position="190"/>
        <end position="214"/>
    </location>
</feature>
<dbReference type="PANTHER" id="PTHR10058">
    <property type="entry name" value="MACROPHAGE COLONY STIMULATING FACTOR"/>
    <property type="match status" value="1"/>
</dbReference>
<feature type="compositionally biased region" description="Basic and acidic residues" evidence="20">
    <location>
        <begin position="974"/>
        <end position="983"/>
    </location>
</feature>
<accession>A0A8C0NBF9</accession>
<keyword evidence="4" id="KW-0202">Cytokine</keyword>
<evidence type="ECO:0000256" key="3">
    <source>
        <dbReference type="ARBA" id="ARBA00022475"/>
    </source>
</evidence>
<feature type="compositionally biased region" description="Polar residues" evidence="20">
    <location>
        <begin position="648"/>
        <end position="661"/>
    </location>
</feature>
<evidence type="ECO:0000256" key="8">
    <source>
        <dbReference type="ARBA" id="ARBA00022729"/>
    </source>
</evidence>
<feature type="transmembrane region" description="Helical" evidence="21">
    <location>
        <begin position="924"/>
        <end position="946"/>
    </location>
</feature>
<evidence type="ECO:0000256" key="7">
    <source>
        <dbReference type="ARBA" id="ARBA00022692"/>
    </source>
</evidence>
<evidence type="ECO:0000256" key="18">
    <source>
        <dbReference type="ARBA" id="ARBA00074392"/>
    </source>
</evidence>
<evidence type="ECO:0000256" key="15">
    <source>
        <dbReference type="ARBA" id="ARBA00023180"/>
    </source>
</evidence>
<dbReference type="GO" id="GO:0008083">
    <property type="term" value="F:growth factor activity"/>
    <property type="evidence" value="ECO:0007669"/>
    <property type="project" value="UniProtKB-KW"/>
</dbReference>
<evidence type="ECO:0000256" key="6">
    <source>
        <dbReference type="ARBA" id="ARBA00022588"/>
    </source>
</evidence>
<dbReference type="InterPro" id="IPR009079">
    <property type="entry name" value="4_helix_cytokine-like_core"/>
</dbReference>